<evidence type="ECO:0000313" key="3">
    <source>
        <dbReference type="EMBL" id="CAD6195305.1"/>
    </source>
</evidence>
<sequence length="400" mass="44302">MGNPDFNGVTGLDFHRHSRFDQSFSMRVFWLLLSLSAAVLCEELVPHAHALGRNLRARPEIRRAPVSRTSFAPLAKSLRMSSTGVRRAPLAASVQVRPAVVARAPLPRQPLSITQMQMAPLPIPQLIPVPVPILQLPTMSPKDLATLPTLPPHTLPTFTPLPGLPTMPGLTMPPSFQRLLGITTSTMEPPERRRAEPEDVEPRSFSAERSSSKGGKELSSVRSRLPKFVKSDEDEVQEEEKADWVRETSTTRNDSFQKKVTALFHNSIEKMDRMSKGKTEVVFDHKNVVVACDIVAGNVKHVDCSSELLGIVFAGDTIVSVNGDTNVKTSNDFTRAINAKLPGKLLIEYLRDEDCTVELKPLIPRRPSSEMFEMLLKYRSGGATGILIHRIREPASKDND</sequence>
<comment type="caution">
    <text evidence="3">The sequence shown here is derived from an EMBL/GenBank/DDBJ whole genome shotgun (WGS) entry which is preliminary data.</text>
</comment>
<feature type="compositionally biased region" description="Basic and acidic residues" evidence="1">
    <location>
        <begin position="189"/>
        <end position="202"/>
    </location>
</feature>
<dbReference type="Proteomes" id="UP000835052">
    <property type="component" value="Unassembled WGS sequence"/>
</dbReference>
<reference evidence="3" key="1">
    <citation type="submission" date="2020-10" db="EMBL/GenBank/DDBJ databases">
        <authorList>
            <person name="Kikuchi T."/>
        </authorList>
    </citation>
    <scope>NUCLEOTIDE SEQUENCE</scope>
    <source>
        <strain evidence="3">NKZ352</strain>
    </source>
</reference>
<gene>
    <name evidence="3" type="ORF">CAUJ_LOCUS11224</name>
</gene>
<dbReference type="EMBL" id="CAJGYM010000053">
    <property type="protein sequence ID" value="CAD6195305.1"/>
    <property type="molecule type" value="Genomic_DNA"/>
</dbReference>
<proteinExistence type="predicted"/>
<feature type="chain" id="PRO_5035729979" description="PDZ domain-containing protein" evidence="2">
    <location>
        <begin position="42"/>
        <end position="400"/>
    </location>
</feature>
<keyword evidence="2" id="KW-0732">Signal</keyword>
<accession>A0A8S1HJ64</accession>
<evidence type="ECO:0000256" key="1">
    <source>
        <dbReference type="SAM" id="MobiDB-lite"/>
    </source>
</evidence>
<dbReference type="OrthoDB" id="5852987at2759"/>
<protein>
    <recommendedName>
        <fullName evidence="5">PDZ domain-containing protein</fullName>
    </recommendedName>
</protein>
<name>A0A8S1HJ64_9PELO</name>
<keyword evidence="4" id="KW-1185">Reference proteome</keyword>
<evidence type="ECO:0008006" key="5">
    <source>
        <dbReference type="Google" id="ProtNLM"/>
    </source>
</evidence>
<evidence type="ECO:0000313" key="4">
    <source>
        <dbReference type="Proteomes" id="UP000835052"/>
    </source>
</evidence>
<dbReference type="AlphaFoldDB" id="A0A8S1HJ64"/>
<organism evidence="3 4">
    <name type="scientific">Caenorhabditis auriculariae</name>
    <dbReference type="NCBI Taxonomy" id="2777116"/>
    <lineage>
        <taxon>Eukaryota</taxon>
        <taxon>Metazoa</taxon>
        <taxon>Ecdysozoa</taxon>
        <taxon>Nematoda</taxon>
        <taxon>Chromadorea</taxon>
        <taxon>Rhabditida</taxon>
        <taxon>Rhabditina</taxon>
        <taxon>Rhabditomorpha</taxon>
        <taxon>Rhabditoidea</taxon>
        <taxon>Rhabditidae</taxon>
        <taxon>Peloderinae</taxon>
        <taxon>Caenorhabditis</taxon>
    </lineage>
</organism>
<feature type="signal peptide" evidence="2">
    <location>
        <begin position="1"/>
        <end position="41"/>
    </location>
</feature>
<feature type="region of interest" description="Disordered" evidence="1">
    <location>
        <begin position="183"/>
        <end position="222"/>
    </location>
</feature>
<evidence type="ECO:0000256" key="2">
    <source>
        <dbReference type="SAM" id="SignalP"/>
    </source>
</evidence>